<reference evidence="2 3" key="1">
    <citation type="submission" date="2016-11" db="EMBL/GenBank/DDBJ databases">
        <authorList>
            <person name="Jaros S."/>
            <person name="Januszkiewicz K."/>
            <person name="Wedrychowicz H."/>
        </authorList>
    </citation>
    <scope>NUCLEOTIDE SEQUENCE [LARGE SCALE GENOMIC DNA]</scope>
</reference>
<name>A0A2X0M870_9BASI</name>
<protein>
    <submittedName>
        <fullName evidence="2">BQ5605_C006g03805 protein</fullName>
    </submittedName>
</protein>
<accession>A0A2X0M870</accession>
<dbReference type="Proteomes" id="UP000249464">
    <property type="component" value="Unassembled WGS sequence"/>
</dbReference>
<organism evidence="2 3">
    <name type="scientific">Microbotryum silenes-dioicae</name>
    <dbReference type="NCBI Taxonomy" id="796604"/>
    <lineage>
        <taxon>Eukaryota</taxon>
        <taxon>Fungi</taxon>
        <taxon>Dikarya</taxon>
        <taxon>Basidiomycota</taxon>
        <taxon>Pucciniomycotina</taxon>
        <taxon>Microbotryomycetes</taxon>
        <taxon>Microbotryales</taxon>
        <taxon>Microbotryaceae</taxon>
        <taxon>Microbotryum</taxon>
    </lineage>
</organism>
<dbReference type="AlphaFoldDB" id="A0A2X0M870"/>
<feature type="region of interest" description="Disordered" evidence="1">
    <location>
        <begin position="126"/>
        <end position="174"/>
    </location>
</feature>
<feature type="compositionally biased region" description="Acidic residues" evidence="1">
    <location>
        <begin position="150"/>
        <end position="163"/>
    </location>
</feature>
<keyword evidence="3" id="KW-1185">Reference proteome</keyword>
<evidence type="ECO:0000256" key="1">
    <source>
        <dbReference type="SAM" id="MobiDB-lite"/>
    </source>
</evidence>
<sequence>MMEGVYSERPDMAHFFSPDAKAHSSGRPVKKIIIKRAIGWWKREKAKYRKAREQLGETGQGLTSPADLETINDPADMLQLCGQGNPHLGKTKTLNLDSDGLHEITSHLEGATGDHNMELLDNDSTTFPTSDWPVSETGDLITDEARSSEGEDIPEDTEEEEDDHIVSIHALRPQ</sequence>
<gene>
    <name evidence="2" type="primary">BQ5605_C006g03805</name>
    <name evidence="2" type="ORF">BQ5605_C006G03805</name>
</gene>
<evidence type="ECO:0000313" key="2">
    <source>
        <dbReference type="EMBL" id="SGY53818.1"/>
    </source>
</evidence>
<evidence type="ECO:0000313" key="3">
    <source>
        <dbReference type="Proteomes" id="UP000249464"/>
    </source>
</evidence>
<dbReference type="EMBL" id="FQNC01000044">
    <property type="protein sequence ID" value="SGY53818.1"/>
    <property type="molecule type" value="Genomic_DNA"/>
</dbReference>
<proteinExistence type="predicted"/>